<dbReference type="InterPro" id="IPR032092">
    <property type="entry name" value="PilW"/>
</dbReference>
<evidence type="ECO:0000313" key="1">
    <source>
        <dbReference type="EMBL" id="VAW79508.1"/>
    </source>
</evidence>
<sequence>MLLSVILLGGVVQVYSSSKQTYRVTENMALMQANSRFAMSVLTREIRMAGFSPCLRTDEVAVTVNSISGTTLVSNLSTGSITGFEGGSSTFPADFPGVGSAPGDRIVGSDGFVVLRGGDATYNVTYHEPSSATIHIVNSTGLNSGDLLLVCDAKNTAIFQATNVPNPAGLGDDTLEHSTGSLTPGNCSTGLGFPTNCTNPGTAYSYGSDAQVVKLTATVYYLGISQSGNGQALYRRPLDTNTGGVLAVGTAQELVDGIESLQILYGETDGSNLQAEKYVTANQVGVWNNIVSVRIALLSQTADEINFENDGKSYYLAGTVVNGAADKRLRQAYTSTIKIRNRGEL</sequence>
<proteinExistence type="predicted"/>
<dbReference type="GO" id="GO:0043683">
    <property type="term" value="P:type IV pilus assembly"/>
    <property type="evidence" value="ECO:0007669"/>
    <property type="project" value="InterPro"/>
</dbReference>
<organism evidence="1">
    <name type="scientific">hydrothermal vent metagenome</name>
    <dbReference type="NCBI Taxonomy" id="652676"/>
    <lineage>
        <taxon>unclassified sequences</taxon>
        <taxon>metagenomes</taxon>
        <taxon>ecological metagenomes</taxon>
    </lineage>
</organism>
<dbReference type="AlphaFoldDB" id="A0A3B0YF31"/>
<name>A0A3B0YF31_9ZZZZ</name>
<dbReference type="Pfam" id="PF16074">
    <property type="entry name" value="PilW"/>
    <property type="match status" value="1"/>
</dbReference>
<dbReference type="EMBL" id="UOFN01000113">
    <property type="protein sequence ID" value="VAW79508.1"/>
    <property type="molecule type" value="Genomic_DNA"/>
</dbReference>
<evidence type="ECO:0008006" key="2">
    <source>
        <dbReference type="Google" id="ProtNLM"/>
    </source>
</evidence>
<protein>
    <recommendedName>
        <fullName evidence="2">Type IV fimbrial biogenesis protein PilW</fullName>
    </recommendedName>
</protein>
<reference evidence="1" key="1">
    <citation type="submission" date="2018-06" db="EMBL/GenBank/DDBJ databases">
        <authorList>
            <person name="Zhirakovskaya E."/>
        </authorList>
    </citation>
    <scope>NUCLEOTIDE SEQUENCE</scope>
</reference>
<accession>A0A3B0YF31</accession>
<gene>
    <name evidence="1" type="ORF">MNBD_GAMMA15-1215</name>
</gene>